<sequence length="249" mass="26681">MKLAYAEYGAGEPLVLIMGLGAPGAAWEPHTAAWSRSFRCLVADNRGAGGSAAPPGPYTTADMADDYAELIGGLGLGPVRVAGISMGGAIAQELALHHPELVSRLVLVASWARCDAHTAVIFQTLPRIWDRPEAATALLQWLIWTPAWFAAHRHELLAERTAPDRMSCAAFSAQAAACVSHDALDRLGGIRVPTLVTAGDADLFVPPRLSREIAESIPGAILEVFSGAGHTHHWEQLDRFNAIVEEWLR</sequence>
<evidence type="ECO:0000313" key="3">
    <source>
        <dbReference type="EMBL" id="MBP2068484.1"/>
    </source>
</evidence>
<reference evidence="3 4" key="2">
    <citation type="submission" date="2021-03" db="EMBL/GenBank/DDBJ databases">
        <title>Genomic Encyclopedia of Type Strains, Phase IV (KMG-IV): sequencing the most valuable type-strain genomes for metagenomic binning, comparative biology and taxonomic classification.</title>
        <authorList>
            <person name="Goeker M."/>
        </authorList>
    </citation>
    <scope>NUCLEOTIDE SEQUENCE [LARGE SCALE GENOMIC DNA]</scope>
    <source>
        <strain evidence="3 4">DSM 41954</strain>
    </source>
</reference>
<dbReference type="PRINTS" id="PR00111">
    <property type="entry name" value="ABHYDROLASE"/>
</dbReference>
<dbReference type="PANTHER" id="PTHR43433">
    <property type="entry name" value="HYDROLASE, ALPHA/BETA FOLD FAMILY PROTEIN"/>
    <property type="match status" value="1"/>
</dbReference>
<dbReference type="Proteomes" id="UP000756710">
    <property type="component" value="Unassembled WGS sequence"/>
</dbReference>
<gene>
    <name evidence="3" type="ORF">J2Z30_009565</name>
    <name evidence="2" type="ORF">SIRAN172</name>
</gene>
<dbReference type="HOGENOM" id="CLU_020336_50_2_11"/>
<feature type="domain" description="AB hydrolase-1" evidence="1">
    <location>
        <begin position="13"/>
        <end position="235"/>
    </location>
</feature>
<evidence type="ECO:0000313" key="2">
    <source>
        <dbReference type="EMBL" id="CDR01182.1"/>
    </source>
</evidence>
<dbReference type="EMBL" id="LK022848">
    <property type="protein sequence ID" value="CDR01182.1"/>
    <property type="molecule type" value="Genomic_DNA"/>
</dbReference>
<evidence type="ECO:0000313" key="4">
    <source>
        <dbReference type="Proteomes" id="UP000756710"/>
    </source>
</evidence>
<name>A0A060ZBF7_9ACTN</name>
<evidence type="ECO:0000259" key="1">
    <source>
        <dbReference type="Pfam" id="PF00561"/>
    </source>
</evidence>
<accession>A0A060ZBF7</accession>
<dbReference type="InterPro" id="IPR000073">
    <property type="entry name" value="AB_hydrolase_1"/>
</dbReference>
<dbReference type="InterPro" id="IPR029058">
    <property type="entry name" value="AB_hydrolase_fold"/>
</dbReference>
<dbReference type="AlphaFoldDB" id="A0A060ZBF7"/>
<keyword evidence="2" id="KW-0378">Hydrolase</keyword>
<reference evidence="2" key="1">
    <citation type="submission" date="2014-05" db="EMBL/GenBank/DDBJ databases">
        <authorList>
            <person name="Horn Fabian"/>
        </authorList>
    </citation>
    <scope>NUCLEOTIDE SEQUENCE</scope>
</reference>
<dbReference type="Pfam" id="PF00561">
    <property type="entry name" value="Abhydrolase_1"/>
    <property type="match status" value="1"/>
</dbReference>
<keyword evidence="4" id="KW-1185">Reference proteome</keyword>
<organism evidence="2">
    <name type="scientific">Streptomyces iranensis</name>
    <dbReference type="NCBI Taxonomy" id="576784"/>
    <lineage>
        <taxon>Bacteria</taxon>
        <taxon>Bacillati</taxon>
        <taxon>Actinomycetota</taxon>
        <taxon>Actinomycetes</taxon>
        <taxon>Kitasatosporales</taxon>
        <taxon>Streptomycetaceae</taxon>
        <taxon>Streptomyces</taxon>
        <taxon>Streptomyces violaceusniger group</taxon>
    </lineage>
</organism>
<dbReference type="SUPFAM" id="SSF53474">
    <property type="entry name" value="alpha/beta-Hydrolases"/>
    <property type="match status" value="1"/>
</dbReference>
<protein>
    <submittedName>
        <fullName evidence="2">Hydrolase</fullName>
    </submittedName>
    <submittedName>
        <fullName evidence="3">Pimeloyl-ACP methyl ester carboxylesterase</fullName>
    </submittedName>
</protein>
<dbReference type="InterPro" id="IPR050471">
    <property type="entry name" value="AB_hydrolase"/>
</dbReference>
<dbReference type="PANTHER" id="PTHR43433:SF5">
    <property type="entry name" value="AB HYDROLASE-1 DOMAIN-CONTAINING PROTEIN"/>
    <property type="match status" value="1"/>
</dbReference>
<dbReference type="EMBL" id="JAGGLR010000043">
    <property type="protein sequence ID" value="MBP2068484.1"/>
    <property type="molecule type" value="Genomic_DNA"/>
</dbReference>
<dbReference type="GO" id="GO:0016787">
    <property type="term" value="F:hydrolase activity"/>
    <property type="evidence" value="ECO:0007669"/>
    <property type="project" value="UniProtKB-KW"/>
</dbReference>
<dbReference type="RefSeq" id="WP_044566432.1">
    <property type="nucleotide sequence ID" value="NZ_BAABDR010000070.1"/>
</dbReference>
<proteinExistence type="predicted"/>
<dbReference type="Gene3D" id="3.40.50.1820">
    <property type="entry name" value="alpha/beta hydrolase"/>
    <property type="match status" value="1"/>
</dbReference>